<keyword evidence="3 5" id="KW-0133">Cell shape</keyword>
<dbReference type="InterPro" id="IPR042177">
    <property type="entry name" value="Cell/Rod_1"/>
</dbReference>
<proteinExistence type="inferred from homology"/>
<feature type="coiled-coil region" evidence="6">
    <location>
        <begin position="74"/>
        <end position="101"/>
    </location>
</feature>
<sequence>MRTDNATLFAEGSVSTLRLIVYLAFSVALMVLDHRGHYLEVLRRTASALVEPAYRLAAFPADVARATRTAVATQDRLAGENRELREQLLLAQARLNRLDTLVAQNARLKGLLDAQKNLGLSVQFARLVDVDLDPFRHRIVLDVGTNQGIAIGQPVIDAHGVMGQIIEVLPNTAVAMLITDPTHAIPVVIERTGLRTIAYGSGAIDRLELPNIPISADVKPGDKLLTSGLGGRFPAGFPVGEIGSVSNDKSGMFAAATARPSAALDRSGEVLLLRDQPQPYGPPALQGEMGPPAELAGPAPDAPPAAAAATSP</sequence>
<comment type="caution">
    <text evidence="9">The sequence shown here is derived from an EMBL/GenBank/DDBJ whole genome shotgun (WGS) entry which is preliminary data.</text>
</comment>
<dbReference type="NCBIfam" id="TIGR00219">
    <property type="entry name" value="mreC"/>
    <property type="match status" value="1"/>
</dbReference>
<feature type="compositionally biased region" description="Low complexity" evidence="7">
    <location>
        <begin position="291"/>
        <end position="312"/>
    </location>
</feature>
<feature type="domain" description="Rod shape-determining protein MreC beta-barrel core" evidence="8">
    <location>
        <begin position="128"/>
        <end position="273"/>
    </location>
</feature>
<dbReference type="Gene3D" id="2.40.10.350">
    <property type="entry name" value="Rod shape-determining protein MreC, domain 2"/>
    <property type="match status" value="1"/>
</dbReference>
<accession>A0ABN1IKR7</accession>
<evidence type="ECO:0000256" key="2">
    <source>
        <dbReference type="ARBA" id="ARBA00013855"/>
    </source>
</evidence>
<reference evidence="9 10" key="1">
    <citation type="journal article" date="2019" name="Int. J. Syst. Evol. Microbiol.">
        <title>The Global Catalogue of Microorganisms (GCM) 10K type strain sequencing project: providing services to taxonomists for standard genome sequencing and annotation.</title>
        <authorList>
            <consortium name="The Broad Institute Genomics Platform"/>
            <consortium name="The Broad Institute Genome Sequencing Center for Infectious Disease"/>
            <person name="Wu L."/>
            <person name="Ma J."/>
        </authorList>
    </citation>
    <scope>NUCLEOTIDE SEQUENCE [LARGE SCALE GENOMIC DNA]</scope>
    <source>
        <strain evidence="9 10">JCM 15421</strain>
    </source>
</reference>
<comment type="similarity">
    <text evidence="1 5">Belongs to the MreC family.</text>
</comment>
<keyword evidence="10" id="KW-1185">Reference proteome</keyword>
<protein>
    <recommendedName>
        <fullName evidence="2 5">Cell shape-determining protein MreC</fullName>
    </recommendedName>
    <alternativeName>
        <fullName evidence="4 5">Cell shape protein MreC</fullName>
    </alternativeName>
</protein>
<organism evidence="9 10">
    <name type="scientific">Dokdonella soli</name>
    <dbReference type="NCBI Taxonomy" id="529810"/>
    <lineage>
        <taxon>Bacteria</taxon>
        <taxon>Pseudomonadati</taxon>
        <taxon>Pseudomonadota</taxon>
        <taxon>Gammaproteobacteria</taxon>
        <taxon>Lysobacterales</taxon>
        <taxon>Rhodanobacteraceae</taxon>
        <taxon>Dokdonella</taxon>
    </lineage>
</organism>
<evidence type="ECO:0000256" key="6">
    <source>
        <dbReference type="SAM" id="Coils"/>
    </source>
</evidence>
<keyword evidence="6" id="KW-0175">Coiled coil</keyword>
<dbReference type="Pfam" id="PF04085">
    <property type="entry name" value="MreC"/>
    <property type="match status" value="1"/>
</dbReference>
<dbReference type="PANTHER" id="PTHR34138">
    <property type="entry name" value="CELL SHAPE-DETERMINING PROTEIN MREC"/>
    <property type="match status" value="1"/>
</dbReference>
<feature type="region of interest" description="Disordered" evidence="7">
    <location>
        <begin position="274"/>
        <end position="312"/>
    </location>
</feature>
<comment type="function">
    <text evidence="5">Involved in formation and maintenance of cell shape.</text>
</comment>
<dbReference type="PANTHER" id="PTHR34138:SF1">
    <property type="entry name" value="CELL SHAPE-DETERMINING PROTEIN MREC"/>
    <property type="match status" value="1"/>
</dbReference>
<dbReference type="EMBL" id="BAAAEU010000010">
    <property type="protein sequence ID" value="GAA0716327.1"/>
    <property type="molecule type" value="Genomic_DNA"/>
</dbReference>
<name>A0ABN1IKR7_9GAMM</name>
<dbReference type="InterPro" id="IPR055342">
    <property type="entry name" value="MreC_beta-barrel_core"/>
</dbReference>
<evidence type="ECO:0000256" key="3">
    <source>
        <dbReference type="ARBA" id="ARBA00022960"/>
    </source>
</evidence>
<evidence type="ECO:0000313" key="10">
    <source>
        <dbReference type="Proteomes" id="UP001501523"/>
    </source>
</evidence>
<evidence type="ECO:0000313" key="9">
    <source>
        <dbReference type="EMBL" id="GAA0716327.1"/>
    </source>
</evidence>
<evidence type="ECO:0000256" key="7">
    <source>
        <dbReference type="SAM" id="MobiDB-lite"/>
    </source>
</evidence>
<dbReference type="RefSeq" id="WP_343791138.1">
    <property type="nucleotide sequence ID" value="NZ_BAAAEU010000010.1"/>
</dbReference>
<evidence type="ECO:0000256" key="1">
    <source>
        <dbReference type="ARBA" id="ARBA00009369"/>
    </source>
</evidence>
<dbReference type="Gene3D" id="2.40.10.340">
    <property type="entry name" value="Rod shape-determining protein MreC, domain 1"/>
    <property type="match status" value="1"/>
</dbReference>
<gene>
    <name evidence="9" type="ORF">GCM10009105_22660</name>
</gene>
<dbReference type="InterPro" id="IPR042175">
    <property type="entry name" value="Cell/Rod_MreC_2"/>
</dbReference>
<evidence type="ECO:0000256" key="4">
    <source>
        <dbReference type="ARBA" id="ARBA00032089"/>
    </source>
</evidence>
<evidence type="ECO:0000259" key="8">
    <source>
        <dbReference type="Pfam" id="PF04085"/>
    </source>
</evidence>
<dbReference type="PIRSF" id="PIRSF038471">
    <property type="entry name" value="MreC"/>
    <property type="match status" value="1"/>
</dbReference>
<dbReference type="InterPro" id="IPR007221">
    <property type="entry name" value="MreC"/>
</dbReference>
<dbReference type="Proteomes" id="UP001501523">
    <property type="component" value="Unassembled WGS sequence"/>
</dbReference>
<evidence type="ECO:0000256" key="5">
    <source>
        <dbReference type="PIRNR" id="PIRNR038471"/>
    </source>
</evidence>